<evidence type="ECO:0000313" key="6">
    <source>
        <dbReference type="Proteomes" id="UP000245383"/>
    </source>
</evidence>
<keyword evidence="6" id="KW-1185">Reference proteome</keyword>
<proteinExistence type="predicted"/>
<dbReference type="OrthoDB" id="5061070at2759"/>
<dbReference type="InterPro" id="IPR027417">
    <property type="entry name" value="P-loop_NTPase"/>
</dbReference>
<keyword evidence="2" id="KW-0342">GTP-binding</keyword>
<dbReference type="InterPro" id="IPR000375">
    <property type="entry name" value="Dynamin_stalk"/>
</dbReference>
<feature type="region of interest" description="Disordered" evidence="3">
    <location>
        <begin position="953"/>
        <end position="977"/>
    </location>
</feature>
<dbReference type="PRINTS" id="PR00195">
    <property type="entry name" value="DYNAMIN"/>
</dbReference>
<dbReference type="PROSITE" id="PS51718">
    <property type="entry name" value="G_DYNAMIN_2"/>
    <property type="match status" value="1"/>
</dbReference>
<reference evidence="5 6" key="1">
    <citation type="journal article" date="2018" name="MBio">
        <title>Comparative Genomics Reveals the Core Gene Toolbox for the Fungus-Insect Symbiosis.</title>
        <authorList>
            <person name="Wang Y."/>
            <person name="Stata M."/>
            <person name="Wang W."/>
            <person name="Stajich J.E."/>
            <person name="White M.M."/>
            <person name="Moncalvo J.M."/>
        </authorList>
    </citation>
    <scope>NUCLEOTIDE SEQUENCE [LARGE SCALE GENOMIC DNA]</scope>
    <source>
        <strain evidence="5 6">SWE-8-4</strain>
    </source>
</reference>
<organism evidence="5 6">
    <name type="scientific">Smittium simulii</name>
    <dbReference type="NCBI Taxonomy" id="133385"/>
    <lineage>
        <taxon>Eukaryota</taxon>
        <taxon>Fungi</taxon>
        <taxon>Fungi incertae sedis</taxon>
        <taxon>Zoopagomycota</taxon>
        <taxon>Kickxellomycotina</taxon>
        <taxon>Harpellomycetes</taxon>
        <taxon>Harpellales</taxon>
        <taxon>Legeriomycetaceae</taxon>
        <taxon>Smittium</taxon>
    </lineage>
</organism>
<feature type="compositionally biased region" description="Polar residues" evidence="3">
    <location>
        <begin position="957"/>
        <end position="972"/>
    </location>
</feature>
<dbReference type="GO" id="GO:0031623">
    <property type="term" value="P:receptor internalization"/>
    <property type="evidence" value="ECO:0007669"/>
    <property type="project" value="TreeGrafter"/>
</dbReference>
<dbReference type="InterPro" id="IPR045063">
    <property type="entry name" value="Dynamin_N"/>
</dbReference>
<protein>
    <recommendedName>
        <fullName evidence="4">Dynamin-type G domain-containing protein</fullName>
    </recommendedName>
</protein>
<evidence type="ECO:0000256" key="1">
    <source>
        <dbReference type="ARBA" id="ARBA00022741"/>
    </source>
</evidence>
<dbReference type="CDD" id="cd08771">
    <property type="entry name" value="DLP_1"/>
    <property type="match status" value="1"/>
</dbReference>
<dbReference type="GO" id="GO:0005525">
    <property type="term" value="F:GTP binding"/>
    <property type="evidence" value="ECO:0007669"/>
    <property type="project" value="UniProtKB-KW"/>
</dbReference>
<dbReference type="PANTHER" id="PTHR11566:SF212">
    <property type="entry name" value="DYNAMIN"/>
    <property type="match status" value="1"/>
</dbReference>
<feature type="domain" description="Dynamin-type G" evidence="4">
    <location>
        <begin position="322"/>
        <end position="590"/>
    </location>
</feature>
<dbReference type="Gene3D" id="3.40.50.300">
    <property type="entry name" value="P-loop containing nucleotide triphosphate hydrolases"/>
    <property type="match status" value="1"/>
</dbReference>
<dbReference type="GO" id="GO:0005886">
    <property type="term" value="C:plasma membrane"/>
    <property type="evidence" value="ECO:0007669"/>
    <property type="project" value="TreeGrafter"/>
</dbReference>
<dbReference type="EMBL" id="MBFR01000230">
    <property type="protein sequence ID" value="PVU90919.1"/>
    <property type="molecule type" value="Genomic_DNA"/>
</dbReference>
<dbReference type="InterPro" id="IPR022812">
    <property type="entry name" value="Dynamin"/>
</dbReference>
<dbReference type="Pfam" id="PF00350">
    <property type="entry name" value="Dynamin_N"/>
    <property type="match status" value="1"/>
</dbReference>
<dbReference type="InterPro" id="IPR030381">
    <property type="entry name" value="G_DYNAMIN_dom"/>
</dbReference>
<dbReference type="GO" id="GO:0003924">
    <property type="term" value="F:GTPase activity"/>
    <property type="evidence" value="ECO:0007669"/>
    <property type="project" value="InterPro"/>
</dbReference>
<dbReference type="InterPro" id="IPR001401">
    <property type="entry name" value="Dynamin_GTPase"/>
</dbReference>
<dbReference type="Proteomes" id="UP000245383">
    <property type="component" value="Unassembled WGS sequence"/>
</dbReference>
<dbReference type="SUPFAM" id="SSF52540">
    <property type="entry name" value="P-loop containing nucleoside triphosphate hydrolases"/>
    <property type="match status" value="1"/>
</dbReference>
<dbReference type="STRING" id="133385.A0A2T9YF38"/>
<name>A0A2T9YF38_9FUNG</name>
<dbReference type="AlphaFoldDB" id="A0A2T9YF38"/>
<comment type="caution">
    <text evidence="5">The sequence shown here is derived from an EMBL/GenBank/DDBJ whole genome shotgun (WGS) entry which is preliminary data.</text>
</comment>
<gene>
    <name evidence="5" type="ORF">BB561_004649</name>
</gene>
<evidence type="ECO:0000256" key="2">
    <source>
        <dbReference type="ARBA" id="ARBA00023134"/>
    </source>
</evidence>
<accession>A0A2T9YF38</accession>
<evidence type="ECO:0000313" key="5">
    <source>
        <dbReference type="EMBL" id="PVU90919.1"/>
    </source>
</evidence>
<dbReference type="GO" id="GO:0008017">
    <property type="term" value="F:microtubule binding"/>
    <property type="evidence" value="ECO:0007669"/>
    <property type="project" value="TreeGrafter"/>
</dbReference>
<evidence type="ECO:0000259" key="4">
    <source>
        <dbReference type="PROSITE" id="PS51718"/>
    </source>
</evidence>
<dbReference type="SMART" id="SM00053">
    <property type="entry name" value="DYNc"/>
    <property type="match status" value="1"/>
</dbReference>
<dbReference type="GO" id="GO:0005737">
    <property type="term" value="C:cytoplasm"/>
    <property type="evidence" value="ECO:0007669"/>
    <property type="project" value="TreeGrafter"/>
</dbReference>
<keyword evidence="1" id="KW-0547">Nucleotide-binding</keyword>
<dbReference type="GO" id="GO:0005874">
    <property type="term" value="C:microtubule"/>
    <property type="evidence" value="ECO:0007669"/>
    <property type="project" value="TreeGrafter"/>
</dbReference>
<dbReference type="Pfam" id="PF01031">
    <property type="entry name" value="Dynamin_M"/>
    <property type="match status" value="1"/>
</dbReference>
<sequence length="1143" mass="129891">MSFVRTFLHPLIRKQNQAENVSAARKTLDSAVCSKILQINPNLNSFLQKKASILTKYILKTASLTPRGLALQNQSYLRVLKFQNSLNTNYFKLSNSMHINTHNKSRSLARSLIRNYSFSTRMPLNPSYRTHTTLSPTWFTTNSIFKNSDFFRKRSFGAVVVRNYGDSNFKLISILSKLFKVAFVNPASLISKIGAQSARFLSSLMAVGVAALSYVEYKLQQIYNNGYLTETYNKFSDYFADLKVKFSDSTFFNSREPSSEDLDFSKNLHQENNNKLDSRLDNYDSLNREDNVLMKLTKKLLEIQSTLKILNKNSLDSQNSVSMQLPMIVVVGSQSSGKSSVLEAIVGKEFLPKGSNMVTKRPIELTLIYEPTAEIPYGEFPALGLNNIQNFTEIQKTLVDLNQSVSESDCISEDPIELKIYSKNIPDLRLVDLPGYIQITNKNQPLALKQKIKNLCSKYLVNPNIILAVSAADVDLANSEALLAARHSDPLGLRTIGVVTKIDTITPKKAINMLDQNDYPLHLGYVGVICKPITVKQITDSKKPTISVITEADYYARNIEFRRSNVEVGVGLLRQKLVRILESSMAQSLTTLVDAVQADLAETKYEIKVQYNDERITSESYLADTFDGLKQKFKLFKQDFGKNQVREHIQKYLEHHVVNICDELYWNDQKIINSNDLDRNVDQGGWMPPFIANFYSTLKTVSSTINSILIEIKVANSGSMELPQTMKSRKCIKASTKSKKTFESNINNKYDDHGLILKKHQMELEKNEQEIYLDHKLTQATSLLVKSGIGRNTTKLVVDLIMCKINELVDSSYFYYHPESRQELLKMASEVLRSKYVSTIDQVENTIKPLKYEIEPELFEWQLAKVASLKMLDDEIDKCKSDIKDAKTSISQKQLTESIKLINKAAERGISTDRVISEAIKSVGSPVNLSSSQTPALPKRNLNVLKESELNQKLEQNETDQPSKPNSKNTKVNPIEQDSKVESKLDLSTVTTFDPSAIVNLNALITAHNIISLQNRYKTLRFRKQIISSAKCSDPQNKKACAETFLVMLSHKLAYSAVLFINYELLQNFFFEVPRNIDAKMYSMYRNRTGKASRKFADQNPKVRSHLALLERRDVLEEVMVKLSEIIREQNLANSYAEKWEFN</sequence>
<evidence type="ECO:0000256" key="3">
    <source>
        <dbReference type="SAM" id="MobiDB-lite"/>
    </source>
</evidence>
<dbReference type="PANTHER" id="PTHR11566">
    <property type="entry name" value="DYNAMIN"/>
    <property type="match status" value="1"/>
</dbReference>